<dbReference type="Proteomes" id="UP000002191">
    <property type="component" value="Chromosome"/>
</dbReference>
<dbReference type="HOGENOM" id="CLU_031144_0_0_7"/>
<name>E6VXD5_PSEA9</name>
<gene>
    <name evidence="4" type="ordered locus">Daes_2755</name>
</gene>
<dbReference type="STRING" id="643562.Daes_2755"/>
<dbReference type="EMBL" id="CP002431">
    <property type="protein sequence ID" value="ADU63751.1"/>
    <property type="molecule type" value="Genomic_DNA"/>
</dbReference>
<dbReference type="GO" id="GO:0016829">
    <property type="term" value="F:lyase activity"/>
    <property type="evidence" value="ECO:0007669"/>
    <property type="project" value="UniProtKB-KW"/>
</dbReference>
<reference evidence="4 5" key="2">
    <citation type="journal article" date="2014" name="Genome Announc.">
        <title>Complete Genome Sequence of the Subsurface, Mesophilic Sulfate-Reducing Bacterium Desulfovibrio aespoeensis Aspo-2.</title>
        <authorList>
            <person name="Pedersen K."/>
            <person name="Bengtsson A."/>
            <person name="Edlund J."/>
            <person name="Rabe L."/>
            <person name="Hazen T."/>
            <person name="Chakraborty R."/>
            <person name="Goodwin L."/>
            <person name="Shapiro N."/>
        </authorList>
    </citation>
    <scope>NUCLEOTIDE SEQUENCE [LARGE SCALE GENOMIC DNA]</scope>
    <source>
        <strain evidence="5">ATCC 700646 / DSM 10631 / Aspo-2</strain>
    </source>
</reference>
<dbReference type="Pfam" id="PF05426">
    <property type="entry name" value="Alginate_lyase"/>
    <property type="match status" value="1"/>
</dbReference>
<dbReference type="AlphaFoldDB" id="E6VXD5"/>
<feature type="domain" description="Alginate lyase" evidence="3">
    <location>
        <begin position="99"/>
        <end position="328"/>
    </location>
</feature>
<proteinExistence type="predicted"/>
<evidence type="ECO:0000259" key="3">
    <source>
        <dbReference type="Pfam" id="PF05426"/>
    </source>
</evidence>
<dbReference type="KEGG" id="das:Daes_2755"/>
<keyword evidence="5" id="KW-1185">Reference proteome</keyword>
<dbReference type="InterPro" id="IPR008397">
    <property type="entry name" value="Alginate_lyase_dom"/>
</dbReference>
<evidence type="ECO:0000256" key="2">
    <source>
        <dbReference type="ARBA" id="ARBA00023239"/>
    </source>
</evidence>
<sequence length="385" mass="40835" precursor="true">MSVAGRSRAPCARLAGLLRLTAFLAAFLAALLAPWPAPVASLAGEPPTIVFSPEVLARTRAQVLAGDPALMPALSALIRDADAAMAAQAQAVVLKPGPPPGGDLHDFWSLAPDAAQDSDPCADTYDRLRLRRMARDSLTLAQAWHLTGNADYAGKGTALLWAWCCDSLTRARPAMTYAHARPADITGNHIGSHTGIIEARDLIDAVEAACLLADSPAWSRAVDRAVKGWFGEFLRWLRGSEFGRQAAADQGCLGLWRDAQVAAFALFVGDGALARDTVEGSCQRMAAMTISGRPAPSGFALRAMLTLAAVGERAGVNIWGHDSLGRAMEGVRPDSPCSHAPDCADRLVPPDLTPLLLRAAMALQGPRYGELVEELPQDSRARLFH</sequence>
<keyword evidence="2" id="KW-0456">Lyase</keyword>
<dbReference type="InterPro" id="IPR008929">
    <property type="entry name" value="Chondroitin_lyas"/>
</dbReference>
<dbReference type="GO" id="GO:0042597">
    <property type="term" value="C:periplasmic space"/>
    <property type="evidence" value="ECO:0007669"/>
    <property type="project" value="InterPro"/>
</dbReference>
<evidence type="ECO:0000313" key="4">
    <source>
        <dbReference type="EMBL" id="ADU63751.1"/>
    </source>
</evidence>
<protein>
    <recommendedName>
        <fullName evidence="3">Alginate lyase domain-containing protein</fullName>
    </recommendedName>
</protein>
<reference evidence="5" key="1">
    <citation type="submission" date="2010-12" db="EMBL/GenBank/DDBJ databases">
        <title>Complete sequence of Desulfovibrio aespoeensis Aspo-2.</title>
        <authorList>
            <consortium name="US DOE Joint Genome Institute"/>
            <person name="Lucas S."/>
            <person name="Copeland A."/>
            <person name="Lapidus A."/>
            <person name="Cheng J.-F."/>
            <person name="Goodwin L."/>
            <person name="Pitluck S."/>
            <person name="Chertkov O."/>
            <person name="Misra M."/>
            <person name="Detter J.C."/>
            <person name="Han C."/>
            <person name="Tapia R."/>
            <person name="Land M."/>
            <person name="Hauser L."/>
            <person name="Kyrpides N."/>
            <person name="Ivanova N."/>
            <person name="Ovchinnikova G."/>
            <person name="Pedersen K."/>
            <person name="Jagevall S."/>
            <person name="Hazen T."/>
            <person name="Woyke T."/>
        </authorList>
    </citation>
    <scope>NUCLEOTIDE SEQUENCE [LARGE SCALE GENOMIC DNA]</scope>
    <source>
        <strain evidence="5">ATCC 700646 / DSM 10631 / Aspo-2</strain>
    </source>
</reference>
<dbReference type="SUPFAM" id="SSF48230">
    <property type="entry name" value="Chondroitin AC/alginate lyase"/>
    <property type="match status" value="1"/>
</dbReference>
<evidence type="ECO:0000256" key="1">
    <source>
        <dbReference type="ARBA" id="ARBA00022729"/>
    </source>
</evidence>
<dbReference type="eggNOG" id="ENOG502Z7SW">
    <property type="taxonomic scope" value="Bacteria"/>
</dbReference>
<accession>E6VXD5</accession>
<evidence type="ECO:0000313" key="5">
    <source>
        <dbReference type="Proteomes" id="UP000002191"/>
    </source>
</evidence>
<keyword evidence="1" id="KW-0732">Signal</keyword>
<organism evidence="4 5">
    <name type="scientific">Pseudodesulfovibrio aespoeensis (strain ATCC 700646 / DSM 10631 / Aspo-2)</name>
    <name type="common">Desulfovibrio aespoeensis</name>
    <dbReference type="NCBI Taxonomy" id="643562"/>
    <lineage>
        <taxon>Bacteria</taxon>
        <taxon>Pseudomonadati</taxon>
        <taxon>Thermodesulfobacteriota</taxon>
        <taxon>Desulfovibrionia</taxon>
        <taxon>Desulfovibrionales</taxon>
        <taxon>Desulfovibrionaceae</taxon>
    </lineage>
</organism>
<dbReference type="Gene3D" id="1.50.10.100">
    <property type="entry name" value="Chondroitin AC/alginate lyase"/>
    <property type="match status" value="1"/>
</dbReference>